<dbReference type="InterPro" id="IPR036052">
    <property type="entry name" value="TrpB-like_PALP_sf"/>
</dbReference>
<evidence type="ECO:0000256" key="1">
    <source>
        <dbReference type="ARBA" id="ARBA00001933"/>
    </source>
</evidence>
<feature type="domain" description="Tryptophan synthase beta chain-like PALP" evidence="3">
    <location>
        <begin position="34"/>
        <end position="196"/>
    </location>
</feature>
<accession>A0ABQ2IVP4</accession>
<dbReference type="Proteomes" id="UP000597656">
    <property type="component" value="Unassembled WGS sequence"/>
</dbReference>
<comment type="caution">
    <text evidence="4">The sequence shown here is derived from an EMBL/GenBank/DDBJ whole genome shotgun (WGS) entry which is preliminary data.</text>
</comment>
<reference evidence="5" key="1">
    <citation type="journal article" date="2019" name="Int. J. Syst. Evol. Microbiol.">
        <title>The Global Catalogue of Microorganisms (GCM) 10K type strain sequencing project: providing services to taxonomists for standard genome sequencing and annotation.</title>
        <authorList>
            <consortium name="The Broad Institute Genomics Platform"/>
            <consortium name="The Broad Institute Genome Sequencing Center for Infectious Disease"/>
            <person name="Wu L."/>
            <person name="Ma J."/>
        </authorList>
    </citation>
    <scope>NUCLEOTIDE SEQUENCE [LARGE SCALE GENOMIC DNA]</scope>
    <source>
        <strain evidence="5">CGMCC 4.7319</strain>
    </source>
</reference>
<comment type="cofactor">
    <cofactor evidence="1">
        <name>pyridoxal 5'-phosphate</name>
        <dbReference type="ChEBI" id="CHEBI:597326"/>
    </cofactor>
</comment>
<organism evidence="4 5">
    <name type="scientific">Lentzea pudingi</name>
    <dbReference type="NCBI Taxonomy" id="1789439"/>
    <lineage>
        <taxon>Bacteria</taxon>
        <taxon>Bacillati</taxon>
        <taxon>Actinomycetota</taxon>
        <taxon>Actinomycetes</taxon>
        <taxon>Pseudonocardiales</taxon>
        <taxon>Pseudonocardiaceae</taxon>
        <taxon>Lentzea</taxon>
    </lineage>
</organism>
<dbReference type="Pfam" id="PF00291">
    <property type="entry name" value="PALP"/>
    <property type="match status" value="1"/>
</dbReference>
<proteinExistence type="predicted"/>
<gene>
    <name evidence="4" type="ORF">GCM10011609_85190</name>
</gene>
<dbReference type="SUPFAM" id="SSF53686">
    <property type="entry name" value="Tryptophan synthase beta subunit-like PLP-dependent enzymes"/>
    <property type="match status" value="1"/>
</dbReference>
<evidence type="ECO:0000313" key="5">
    <source>
        <dbReference type="Proteomes" id="UP000597656"/>
    </source>
</evidence>
<name>A0ABQ2IVP4_9PSEU</name>
<evidence type="ECO:0000313" key="4">
    <source>
        <dbReference type="EMBL" id="GGN28745.1"/>
    </source>
</evidence>
<dbReference type="Gene3D" id="3.40.50.1100">
    <property type="match status" value="2"/>
</dbReference>
<sequence length="263" mass="28685">MNQSLVATMSPDVVIDRLLVDGGVAAVAREDLLTGGTKQRAIIPYLQQFMSEGATAFVYASPAPGFAQVALAHSTGLLGVECFLFCETHAGNFHEYALLAETYGAKIRACASLDDAEREAAEFTSEDPLKIKLPLGFGSPDYISHLQRALTLEWTHVVEELGGEPRALWLPVGSGTLATTFREILSSSVTVHCVDVRVLDVNDSRIRRLAATQGVVMHRSEQMFMEAANVSPPVPSNAYYDAKLWPLVKVQANHGDLWWNVAR</sequence>
<evidence type="ECO:0000256" key="2">
    <source>
        <dbReference type="ARBA" id="ARBA00022898"/>
    </source>
</evidence>
<dbReference type="EMBL" id="BMNC01000028">
    <property type="protein sequence ID" value="GGN28745.1"/>
    <property type="molecule type" value="Genomic_DNA"/>
</dbReference>
<evidence type="ECO:0000259" key="3">
    <source>
        <dbReference type="Pfam" id="PF00291"/>
    </source>
</evidence>
<protein>
    <recommendedName>
        <fullName evidence="3">Tryptophan synthase beta chain-like PALP domain-containing protein</fullName>
    </recommendedName>
</protein>
<keyword evidence="5" id="KW-1185">Reference proteome</keyword>
<dbReference type="InterPro" id="IPR001926">
    <property type="entry name" value="TrpB-like_PALP"/>
</dbReference>
<keyword evidence="2" id="KW-0663">Pyridoxal phosphate</keyword>